<sequence>MISYRKHEDRTALPHNGDPGLNPRESDFQNSRLPSICQPFYIISPNSISNFISHLIRKWPPIQIGMHYLRLEVATKQEQGLRPSFTQIEHIRERPCKAAIAANNLARGNAWVKKGGWWRKLTTRTSSVVSSARAPRWKDISVACNEIEGSRLERDPVRLPVDREVRVGGGGGTELWLSHAEDTPAKTANYTGGHVTARPDLGSTLPTPLHTPYNPPTQFRDGACSHNRVGQDDHVSRRRAVPFITWIARVFLGRNPARRYRATSVLRDEEGETRWVWSSSGLQGRGKWKIPEKTRRPAASYDTIPICENPGATPPGINPYSPRWEASSLTTALRCPVRCLDWSRTIGRGPGAFGFVGGAIRPLGAMADRPKG</sequence>
<accession>A0ABQ9GBV8</accession>
<comment type="caution">
    <text evidence="2">The sequence shown here is derived from an EMBL/GenBank/DDBJ whole genome shotgun (WGS) entry which is preliminary data.</text>
</comment>
<evidence type="ECO:0000313" key="3">
    <source>
        <dbReference type="Proteomes" id="UP001159363"/>
    </source>
</evidence>
<name>A0ABQ9GBV8_9NEOP</name>
<proteinExistence type="predicted"/>
<evidence type="ECO:0000256" key="1">
    <source>
        <dbReference type="SAM" id="MobiDB-lite"/>
    </source>
</evidence>
<gene>
    <name evidence="2" type="ORF">PR048_030552</name>
</gene>
<evidence type="ECO:0000313" key="2">
    <source>
        <dbReference type="EMBL" id="KAJ8869006.1"/>
    </source>
</evidence>
<dbReference type="Proteomes" id="UP001159363">
    <property type="component" value="Chromosome 13"/>
</dbReference>
<protein>
    <submittedName>
        <fullName evidence="2">Uncharacterized protein</fullName>
    </submittedName>
</protein>
<dbReference type="EMBL" id="JARBHB010000014">
    <property type="protein sequence ID" value="KAJ8869006.1"/>
    <property type="molecule type" value="Genomic_DNA"/>
</dbReference>
<keyword evidence="3" id="KW-1185">Reference proteome</keyword>
<feature type="region of interest" description="Disordered" evidence="1">
    <location>
        <begin position="1"/>
        <end position="28"/>
    </location>
</feature>
<feature type="compositionally biased region" description="Basic and acidic residues" evidence="1">
    <location>
        <begin position="1"/>
        <end position="12"/>
    </location>
</feature>
<organism evidence="2 3">
    <name type="scientific">Dryococelus australis</name>
    <dbReference type="NCBI Taxonomy" id="614101"/>
    <lineage>
        <taxon>Eukaryota</taxon>
        <taxon>Metazoa</taxon>
        <taxon>Ecdysozoa</taxon>
        <taxon>Arthropoda</taxon>
        <taxon>Hexapoda</taxon>
        <taxon>Insecta</taxon>
        <taxon>Pterygota</taxon>
        <taxon>Neoptera</taxon>
        <taxon>Polyneoptera</taxon>
        <taxon>Phasmatodea</taxon>
        <taxon>Verophasmatodea</taxon>
        <taxon>Anareolatae</taxon>
        <taxon>Phasmatidae</taxon>
        <taxon>Eurycanthinae</taxon>
        <taxon>Dryococelus</taxon>
    </lineage>
</organism>
<reference evidence="2 3" key="1">
    <citation type="submission" date="2023-02" db="EMBL/GenBank/DDBJ databases">
        <title>LHISI_Scaffold_Assembly.</title>
        <authorList>
            <person name="Stuart O.P."/>
            <person name="Cleave R."/>
            <person name="Magrath M.J.L."/>
            <person name="Mikheyev A.S."/>
        </authorList>
    </citation>
    <scope>NUCLEOTIDE SEQUENCE [LARGE SCALE GENOMIC DNA]</scope>
    <source>
        <strain evidence="2">Daus_M_001</strain>
        <tissue evidence="2">Leg muscle</tissue>
    </source>
</reference>